<dbReference type="OMA" id="ARSRACW"/>
<reference evidence="2 3" key="1">
    <citation type="journal article" date="2014" name="Nat. Commun.">
        <title>Klebsormidium flaccidum genome reveals primary factors for plant terrestrial adaptation.</title>
        <authorList>
            <person name="Hori K."/>
            <person name="Maruyama F."/>
            <person name="Fujisawa T."/>
            <person name="Togashi T."/>
            <person name="Yamamoto N."/>
            <person name="Seo M."/>
            <person name="Sato S."/>
            <person name="Yamada T."/>
            <person name="Mori H."/>
            <person name="Tajima N."/>
            <person name="Moriyama T."/>
            <person name="Ikeuchi M."/>
            <person name="Watanabe M."/>
            <person name="Wada H."/>
            <person name="Kobayashi K."/>
            <person name="Saito M."/>
            <person name="Masuda T."/>
            <person name="Sasaki-Sekimoto Y."/>
            <person name="Mashiguchi K."/>
            <person name="Awai K."/>
            <person name="Shimojima M."/>
            <person name="Masuda S."/>
            <person name="Iwai M."/>
            <person name="Nobusawa T."/>
            <person name="Narise T."/>
            <person name="Kondo S."/>
            <person name="Saito H."/>
            <person name="Sato R."/>
            <person name="Murakawa M."/>
            <person name="Ihara Y."/>
            <person name="Oshima-Yamada Y."/>
            <person name="Ohtaka K."/>
            <person name="Satoh M."/>
            <person name="Sonobe K."/>
            <person name="Ishii M."/>
            <person name="Ohtani R."/>
            <person name="Kanamori-Sato M."/>
            <person name="Honoki R."/>
            <person name="Miyazaki D."/>
            <person name="Mochizuki H."/>
            <person name="Umetsu J."/>
            <person name="Higashi K."/>
            <person name="Shibata D."/>
            <person name="Kamiya Y."/>
            <person name="Sato N."/>
            <person name="Nakamura Y."/>
            <person name="Tabata S."/>
            <person name="Ida S."/>
            <person name="Kurokawa K."/>
            <person name="Ohta H."/>
        </authorList>
    </citation>
    <scope>NUCLEOTIDE SEQUENCE [LARGE SCALE GENOMIC DNA]</scope>
    <source>
        <strain evidence="2 3">NIES-2285</strain>
    </source>
</reference>
<gene>
    <name evidence="2" type="ORF">KFL_009190010</name>
</gene>
<evidence type="ECO:0000256" key="1">
    <source>
        <dbReference type="SAM" id="SignalP"/>
    </source>
</evidence>
<accession>A0A1Y1IS44</accession>
<feature type="chain" id="PRO_5012801737" evidence="1">
    <location>
        <begin position="26"/>
        <end position="72"/>
    </location>
</feature>
<feature type="signal peptide" evidence="1">
    <location>
        <begin position="1"/>
        <end position="25"/>
    </location>
</feature>
<name>A0A1Y1IS44_KLENI</name>
<evidence type="ECO:0000313" key="3">
    <source>
        <dbReference type="Proteomes" id="UP000054558"/>
    </source>
</evidence>
<proteinExistence type="predicted"/>
<organism evidence="2 3">
    <name type="scientific">Klebsormidium nitens</name>
    <name type="common">Green alga</name>
    <name type="synonym">Ulothrix nitens</name>
    <dbReference type="NCBI Taxonomy" id="105231"/>
    <lineage>
        <taxon>Eukaryota</taxon>
        <taxon>Viridiplantae</taxon>
        <taxon>Streptophyta</taxon>
        <taxon>Klebsormidiophyceae</taxon>
        <taxon>Klebsormidiales</taxon>
        <taxon>Klebsormidiaceae</taxon>
        <taxon>Klebsormidium</taxon>
    </lineage>
</organism>
<dbReference type="Proteomes" id="UP000054558">
    <property type="component" value="Unassembled WGS sequence"/>
</dbReference>
<dbReference type="EMBL" id="DF237868">
    <property type="protein sequence ID" value="GAQ92081.1"/>
    <property type="molecule type" value="Genomic_DNA"/>
</dbReference>
<feature type="non-terminal residue" evidence="2">
    <location>
        <position position="1"/>
    </location>
</feature>
<keyword evidence="1" id="KW-0732">Signal</keyword>
<protein>
    <submittedName>
        <fullName evidence="2">Uncharacterized protein</fullName>
    </submittedName>
</protein>
<keyword evidence="3" id="KW-1185">Reference proteome</keyword>
<dbReference type="AlphaFoldDB" id="A0A1Y1IS44"/>
<evidence type="ECO:0000313" key="2">
    <source>
        <dbReference type="EMBL" id="GAQ92081.1"/>
    </source>
</evidence>
<sequence>VPCYGPLLAALRLCPCATLMLSASAAPPLLSLGGTPARSRACWLCSWSGGIRLLIRVVRAAWPAAKPSTKCS</sequence>